<feature type="domain" description="B30.2/SPRY" evidence="1">
    <location>
        <begin position="70"/>
        <end position="271"/>
    </location>
</feature>
<dbReference type="OrthoDB" id="18378at2759"/>
<dbReference type="Gene3D" id="2.60.120.920">
    <property type="match status" value="2"/>
</dbReference>
<evidence type="ECO:0000259" key="1">
    <source>
        <dbReference type="PROSITE" id="PS50188"/>
    </source>
</evidence>
<dbReference type="PANTHER" id="PTHR12245:SF5">
    <property type="entry name" value="SPRY DOMAIN-CONTAINING SOCS BOX PROTEIN 3"/>
    <property type="match status" value="1"/>
</dbReference>
<reference evidence="2 3" key="1">
    <citation type="journal article" date="2013" name="Curr. Biol.">
        <title>The Genome of the Foraminiferan Reticulomyxa filosa.</title>
        <authorList>
            <person name="Glockner G."/>
            <person name="Hulsmann N."/>
            <person name="Schleicher M."/>
            <person name="Noegel A.A."/>
            <person name="Eichinger L."/>
            <person name="Gallinger C."/>
            <person name="Pawlowski J."/>
            <person name="Sierra R."/>
            <person name="Euteneuer U."/>
            <person name="Pillet L."/>
            <person name="Moustafa A."/>
            <person name="Platzer M."/>
            <person name="Groth M."/>
            <person name="Szafranski K."/>
            <person name="Schliwa M."/>
        </authorList>
    </citation>
    <scope>NUCLEOTIDE SEQUENCE [LARGE SCALE GENOMIC DNA]</scope>
</reference>
<dbReference type="InterPro" id="IPR003877">
    <property type="entry name" value="SPRY_dom"/>
</dbReference>
<evidence type="ECO:0000313" key="2">
    <source>
        <dbReference type="EMBL" id="ETO33073.1"/>
    </source>
</evidence>
<protein>
    <submittedName>
        <fullName evidence="2">Ran-binding protein</fullName>
    </submittedName>
</protein>
<accession>X6P4M7</accession>
<dbReference type="PROSITE" id="PS50188">
    <property type="entry name" value="B302_SPRY"/>
    <property type="match status" value="1"/>
</dbReference>
<dbReference type="Pfam" id="PF00622">
    <property type="entry name" value="SPRY"/>
    <property type="match status" value="2"/>
</dbReference>
<keyword evidence="3" id="KW-1185">Reference proteome</keyword>
<proteinExistence type="predicted"/>
<dbReference type="CDD" id="cd11709">
    <property type="entry name" value="SPRY"/>
    <property type="match status" value="2"/>
</dbReference>
<dbReference type="SMART" id="SM00449">
    <property type="entry name" value="SPRY"/>
    <property type="match status" value="2"/>
</dbReference>
<sequence length="471" mass="53895">MKKVPRYCHLPSVALQFFLWRCYKENTVQELQKLSLNCSTSLFVDREINDTKKNNQRMDFKMGHNILYNNLLISKRRRSYPFYLYFILTVNFDENAWYGSFFYLCDETLYFPLSEEQEENLCTVVNNGSDDKWRTARSVGAYDRGIQAFEIEITHDSKSSNTWRICVGCVPVNFSSTCERIWVGSQSSWAYIGGTGGKCFNSGQSTAYGEQFTTGDIISVVMDFDNQKLEFFKNGDSQGIAFDGFKGPVFAAVSVTAENACLRFRNCNKERVKELVGQGINKREKLQALMQTCGNAWDPQKISNDMQLSNQGTIVQNTGSNDKWRACAAVIVEIFTFLFYFIQCTYYYFLDWGGDHFLAISIWPSIFRSENLGMSVNNKYMENLCRRGKCHHSGKSTAFGTKFEVGDRIGVLMDFDNHTLEFFRNDKPQGEAFNDLYGPVFAAVSSTGEGAQVELLPNAEQNKVEELFLFR</sequence>
<comment type="caution">
    <text evidence="2">The sequence shown here is derived from an EMBL/GenBank/DDBJ whole genome shotgun (WGS) entry which is preliminary data.</text>
</comment>
<name>X6P4M7_RETFI</name>
<dbReference type="InterPro" id="IPR050672">
    <property type="entry name" value="FBXO45-Fsn/SPSB_families"/>
</dbReference>
<dbReference type="SUPFAM" id="SSF49899">
    <property type="entry name" value="Concanavalin A-like lectins/glucanases"/>
    <property type="match status" value="2"/>
</dbReference>
<dbReference type="InterPro" id="IPR013320">
    <property type="entry name" value="ConA-like_dom_sf"/>
</dbReference>
<dbReference type="EMBL" id="ASPP01003699">
    <property type="protein sequence ID" value="ETO33073.1"/>
    <property type="molecule type" value="Genomic_DNA"/>
</dbReference>
<organism evidence="2 3">
    <name type="scientific">Reticulomyxa filosa</name>
    <dbReference type="NCBI Taxonomy" id="46433"/>
    <lineage>
        <taxon>Eukaryota</taxon>
        <taxon>Sar</taxon>
        <taxon>Rhizaria</taxon>
        <taxon>Retaria</taxon>
        <taxon>Foraminifera</taxon>
        <taxon>Monothalamids</taxon>
        <taxon>Reticulomyxidae</taxon>
        <taxon>Reticulomyxa</taxon>
    </lineage>
</organism>
<dbReference type="InterPro" id="IPR001870">
    <property type="entry name" value="B30.2/SPRY"/>
</dbReference>
<dbReference type="Proteomes" id="UP000023152">
    <property type="component" value="Unassembled WGS sequence"/>
</dbReference>
<evidence type="ECO:0000313" key="3">
    <source>
        <dbReference type="Proteomes" id="UP000023152"/>
    </source>
</evidence>
<dbReference type="AlphaFoldDB" id="X6P4M7"/>
<dbReference type="InterPro" id="IPR043136">
    <property type="entry name" value="B30.2/SPRY_sf"/>
</dbReference>
<gene>
    <name evidence="2" type="ORF">RFI_04035</name>
</gene>
<dbReference type="PANTHER" id="PTHR12245">
    <property type="entry name" value="SPRY DOMAIN CONTAINING SOCS BOX PROTEIN"/>
    <property type="match status" value="1"/>
</dbReference>